<evidence type="ECO:0000313" key="1">
    <source>
        <dbReference type="EMBL" id="KAJ9648181.1"/>
    </source>
</evidence>
<dbReference type="Proteomes" id="UP001172680">
    <property type="component" value="Unassembled WGS sequence"/>
</dbReference>
<name>A0ACC2ZKU0_9PEZI</name>
<accession>A0ACC2ZKU0</accession>
<proteinExistence type="predicted"/>
<reference evidence="1" key="1">
    <citation type="submission" date="2022-10" db="EMBL/GenBank/DDBJ databases">
        <title>Culturing micro-colonial fungi from biological soil crusts in the Mojave desert and describing Neophaeococcomyces mojavensis, and introducing the new genera and species Taxawa tesnikishii.</title>
        <authorList>
            <person name="Kurbessoian T."/>
            <person name="Stajich J.E."/>
        </authorList>
    </citation>
    <scope>NUCLEOTIDE SEQUENCE</scope>
    <source>
        <strain evidence="1">JES_115</strain>
    </source>
</reference>
<gene>
    <name evidence="1" type="ORF">H2199_001959</name>
</gene>
<keyword evidence="2" id="KW-1185">Reference proteome</keyword>
<comment type="caution">
    <text evidence="1">The sequence shown here is derived from an EMBL/GenBank/DDBJ whole genome shotgun (WGS) entry which is preliminary data.</text>
</comment>
<sequence length="119" mass="13134">MTTPSAQSSIASIFAHPFPLSDDQAIKLLCSRTQPCAVQVNGKLKFATQIPVPRAELLELGAEEQLREWIVGRVLSTEGSQYFGKAGTQRSEEAKRVIVVKGGRTVNFVMPAQRKERSY</sequence>
<organism evidence="1 2">
    <name type="scientific">Coniosporium tulheliwenetii</name>
    <dbReference type="NCBI Taxonomy" id="3383036"/>
    <lineage>
        <taxon>Eukaryota</taxon>
        <taxon>Fungi</taxon>
        <taxon>Dikarya</taxon>
        <taxon>Ascomycota</taxon>
        <taxon>Pezizomycotina</taxon>
        <taxon>Dothideomycetes</taxon>
        <taxon>Dothideomycetes incertae sedis</taxon>
        <taxon>Coniosporium</taxon>
    </lineage>
</organism>
<protein>
    <submittedName>
        <fullName evidence="1">Uncharacterized protein</fullName>
    </submittedName>
</protein>
<evidence type="ECO:0000313" key="2">
    <source>
        <dbReference type="Proteomes" id="UP001172680"/>
    </source>
</evidence>
<dbReference type="EMBL" id="JAPDRP010000004">
    <property type="protein sequence ID" value="KAJ9648181.1"/>
    <property type="molecule type" value="Genomic_DNA"/>
</dbReference>